<dbReference type="GO" id="GO:0008199">
    <property type="term" value="F:ferric iron binding"/>
    <property type="evidence" value="ECO:0007669"/>
    <property type="project" value="InterPro"/>
</dbReference>
<evidence type="ECO:0000256" key="11">
    <source>
        <dbReference type="RuleBase" id="RU000623"/>
    </source>
</evidence>
<dbReference type="PROSITE" id="PS50905">
    <property type="entry name" value="FERRITIN_LIKE"/>
    <property type="match status" value="1"/>
</dbReference>
<evidence type="ECO:0000256" key="7">
    <source>
        <dbReference type="ARBA" id="ARBA00036243"/>
    </source>
</evidence>
<dbReference type="NCBIfam" id="TIGR00754">
    <property type="entry name" value="bfr"/>
    <property type="match status" value="1"/>
</dbReference>
<dbReference type="PANTHER" id="PTHR30295">
    <property type="entry name" value="BACTERIOFERRITIN"/>
    <property type="match status" value="1"/>
</dbReference>
<feature type="binding site" evidence="10">
    <location>
        <position position="127"/>
    </location>
    <ligand>
        <name>Fe cation</name>
        <dbReference type="ChEBI" id="CHEBI:24875"/>
        <label>2</label>
    </ligand>
</feature>
<keyword evidence="14" id="KW-1185">Reference proteome</keyword>
<keyword evidence="4 11" id="KW-0349">Heme</keyword>
<organism evidence="13 14">
    <name type="scientific">Candidatus Neomicrothrix parvicella RN1</name>
    <dbReference type="NCBI Taxonomy" id="1229780"/>
    <lineage>
        <taxon>Bacteria</taxon>
        <taxon>Bacillati</taxon>
        <taxon>Actinomycetota</taxon>
        <taxon>Acidimicrobiia</taxon>
        <taxon>Acidimicrobiales</taxon>
        <taxon>Microthrixaceae</taxon>
        <taxon>Candidatus Neomicrothrix</taxon>
    </lineage>
</organism>
<dbReference type="InterPro" id="IPR009078">
    <property type="entry name" value="Ferritin-like_SF"/>
</dbReference>
<gene>
    <name evidence="13" type="primary">bfr</name>
    <name evidence="13" type="ORF">BN381_290114</name>
</gene>
<feature type="binding site" evidence="10">
    <location>
        <position position="51"/>
    </location>
    <ligand>
        <name>Fe cation</name>
        <dbReference type="ChEBI" id="CHEBI:24875"/>
        <label>2</label>
    </ligand>
</feature>
<dbReference type="InterPro" id="IPR009040">
    <property type="entry name" value="Ferritin-like_diiron"/>
</dbReference>
<dbReference type="STRING" id="1229780.BN381_290114"/>
<keyword evidence="3 9" id="KW-0409">Iron storage</keyword>
<dbReference type="HOGENOM" id="CLU_104506_2_0_11"/>
<dbReference type="PIRSF" id="PIRSF002560">
    <property type="entry name" value="Bacterioferritin"/>
    <property type="match status" value="1"/>
</dbReference>
<dbReference type="CDD" id="cd00907">
    <property type="entry name" value="Bacterioferritin"/>
    <property type="match status" value="1"/>
</dbReference>
<keyword evidence="5 9" id="KW-0479">Metal-binding</keyword>
<dbReference type="EMBL" id="CANL01000022">
    <property type="protein sequence ID" value="CCM63746.1"/>
    <property type="molecule type" value="Genomic_DNA"/>
</dbReference>
<dbReference type="AlphaFoldDB" id="R4Z387"/>
<evidence type="ECO:0000256" key="2">
    <source>
        <dbReference type="ARBA" id="ARBA00011637"/>
    </source>
</evidence>
<feature type="binding site" evidence="10">
    <location>
        <position position="127"/>
    </location>
    <ligand>
        <name>Fe cation</name>
        <dbReference type="ChEBI" id="CHEBI:24875"/>
        <label>1</label>
    </ligand>
</feature>
<feature type="binding site" description="axial binding residue" evidence="10">
    <location>
        <position position="52"/>
    </location>
    <ligand>
        <name>heme b</name>
        <dbReference type="ChEBI" id="CHEBI:60344"/>
        <note>ligand shared between dimeric partners</note>
    </ligand>
    <ligandPart>
        <name>Fe</name>
        <dbReference type="ChEBI" id="CHEBI:18248"/>
    </ligandPart>
</feature>
<dbReference type="GO" id="GO:0006826">
    <property type="term" value="P:iron ion transport"/>
    <property type="evidence" value="ECO:0007669"/>
    <property type="project" value="InterPro"/>
</dbReference>
<accession>R4Z387</accession>
<feature type="binding site" evidence="10">
    <location>
        <position position="51"/>
    </location>
    <ligand>
        <name>Fe cation</name>
        <dbReference type="ChEBI" id="CHEBI:24875"/>
        <label>1</label>
    </ligand>
</feature>
<evidence type="ECO:0000256" key="4">
    <source>
        <dbReference type="ARBA" id="ARBA00022617"/>
    </source>
</evidence>
<feature type="domain" description="Ferritin-like diiron" evidence="12">
    <location>
        <begin position="1"/>
        <end position="145"/>
    </location>
</feature>
<dbReference type="Gene3D" id="1.20.1260.10">
    <property type="match status" value="1"/>
</dbReference>
<evidence type="ECO:0000256" key="1">
    <source>
        <dbReference type="ARBA" id="ARBA00001970"/>
    </source>
</evidence>
<name>R4Z387_9ACTN</name>
<dbReference type="GO" id="GO:0020037">
    <property type="term" value="F:heme binding"/>
    <property type="evidence" value="ECO:0007669"/>
    <property type="project" value="TreeGrafter"/>
</dbReference>
<dbReference type="SUPFAM" id="SSF47240">
    <property type="entry name" value="Ferritin-like"/>
    <property type="match status" value="1"/>
</dbReference>
<comment type="subunit">
    <text evidence="2">Homooligomer of 24 subunits, arranged as 12 dimers, that are packed together to form an approximately spherical molecule with a central cavity, in which large amounts of iron can be deposited.</text>
</comment>
<evidence type="ECO:0000313" key="13">
    <source>
        <dbReference type="EMBL" id="CCM63746.1"/>
    </source>
</evidence>
<evidence type="ECO:0000256" key="5">
    <source>
        <dbReference type="ARBA" id="ARBA00022723"/>
    </source>
</evidence>
<dbReference type="GO" id="GO:0004322">
    <property type="term" value="F:ferroxidase activity"/>
    <property type="evidence" value="ECO:0007669"/>
    <property type="project" value="UniProtKB-EC"/>
</dbReference>
<reference evidence="13 14" key="1">
    <citation type="journal article" date="2013" name="ISME J.">
        <title>Metabolic model for the filamentous 'Candidatus Microthrix parvicella' based on genomic and metagenomic analyses.</title>
        <authorList>
            <person name="Jon McIlroy S."/>
            <person name="Kristiansen R."/>
            <person name="Albertsen M."/>
            <person name="Michael Karst S."/>
            <person name="Rossetti S."/>
            <person name="Lund Nielsen J."/>
            <person name="Tandoi V."/>
            <person name="James Seviour R."/>
            <person name="Nielsen P.H."/>
        </authorList>
    </citation>
    <scope>NUCLEOTIDE SEQUENCE [LARGE SCALE GENOMIC DNA]</scope>
    <source>
        <strain evidence="13 14">RN1</strain>
    </source>
</reference>
<comment type="catalytic activity">
    <reaction evidence="7">
        <text>Fe(2+)(in) = Fe(2+)(out)</text>
        <dbReference type="Rhea" id="RHEA:28486"/>
        <dbReference type="ChEBI" id="CHEBI:29033"/>
    </reaction>
</comment>
<evidence type="ECO:0000313" key="14">
    <source>
        <dbReference type="Proteomes" id="UP000018291"/>
    </source>
</evidence>
<feature type="binding site" evidence="10">
    <location>
        <position position="50"/>
    </location>
    <ligand>
        <name>Fe cation</name>
        <dbReference type="ChEBI" id="CHEBI:24875"/>
        <label>3</label>
    </ligand>
</feature>
<comment type="cofactor">
    <cofactor evidence="1">
        <name>heme b</name>
        <dbReference type="ChEBI" id="CHEBI:60344"/>
    </cofactor>
</comment>
<dbReference type="PRINTS" id="PR00601">
    <property type="entry name" value="BACFERRITIN"/>
</dbReference>
<dbReference type="GO" id="GO:0005829">
    <property type="term" value="C:cytosol"/>
    <property type="evidence" value="ECO:0007669"/>
    <property type="project" value="TreeGrafter"/>
</dbReference>
<protein>
    <recommendedName>
        <fullName evidence="9 11">Bacterioferritin</fullName>
        <ecNumber evidence="9">1.16.3.1</ecNumber>
    </recommendedName>
</protein>
<dbReference type="InterPro" id="IPR008331">
    <property type="entry name" value="Ferritin_DPS_dom"/>
</dbReference>
<feature type="binding site" evidence="10">
    <location>
        <position position="18"/>
    </location>
    <ligand>
        <name>Fe cation</name>
        <dbReference type="ChEBI" id="CHEBI:24875"/>
        <label>1</label>
    </ligand>
</feature>
<comment type="similarity">
    <text evidence="9 11">Belongs to the bacterioferritin family.</text>
</comment>
<dbReference type="InterPro" id="IPR002024">
    <property type="entry name" value="Bacterioferritin"/>
</dbReference>
<evidence type="ECO:0000256" key="3">
    <source>
        <dbReference type="ARBA" id="ARBA00022434"/>
    </source>
</evidence>
<keyword evidence="6 9" id="KW-0408">Iron</keyword>
<dbReference type="GO" id="GO:0006879">
    <property type="term" value="P:intracellular iron ion homeostasis"/>
    <property type="evidence" value="ECO:0007669"/>
    <property type="project" value="UniProtKB-KW"/>
</dbReference>
<feature type="binding site" evidence="10">
    <location>
        <position position="94"/>
    </location>
    <ligand>
        <name>Fe cation</name>
        <dbReference type="ChEBI" id="CHEBI:24875"/>
        <label>2</label>
    </ligand>
</feature>
<dbReference type="PROSITE" id="PS00549">
    <property type="entry name" value="BACTERIOFERRITIN"/>
    <property type="match status" value="1"/>
</dbReference>
<dbReference type="EC" id="1.16.3.1" evidence="9"/>
<dbReference type="eggNOG" id="COG2193">
    <property type="taxonomic scope" value="Bacteria"/>
</dbReference>
<evidence type="ECO:0000256" key="6">
    <source>
        <dbReference type="ARBA" id="ARBA00023004"/>
    </source>
</evidence>
<evidence type="ECO:0000256" key="10">
    <source>
        <dbReference type="PIRSR" id="PIRSR002560-1"/>
    </source>
</evidence>
<proteinExistence type="inferred from homology"/>
<evidence type="ECO:0000259" key="12">
    <source>
        <dbReference type="PROSITE" id="PS50905"/>
    </source>
</evidence>
<comment type="function">
    <text evidence="9">Iron-storage protein, whose ferroxidase center binds Fe(2+), oxidizes it using dioxygen to Fe(3+), and participates in the subsequent Fe(3+) oxide mineral core formation within the central cavity of the BFR protein shell.</text>
</comment>
<dbReference type="OrthoDB" id="9800505at2"/>
<feature type="binding site" evidence="10">
    <location>
        <position position="130"/>
    </location>
    <ligand>
        <name>Fe cation</name>
        <dbReference type="ChEBI" id="CHEBI:24875"/>
        <label>2</label>
    </ligand>
</feature>
<dbReference type="RefSeq" id="WP_012226801.1">
    <property type="nucleotide sequence ID" value="NZ_HG422565.1"/>
</dbReference>
<dbReference type="InterPro" id="IPR012347">
    <property type="entry name" value="Ferritin-like"/>
</dbReference>
<sequence length="156" mass="17486">MKGSPQIIEFLNEALTAELTAINQYFAHAKLCESWGWHRLAGKYREESIEEMRDAEKLMDRILLLDGMPNMQRLGSVRVGETPLEQFELDKALEEAAVAMYRRGSALASAEGDPGTRELLDDLVVGEEEHLDWIETQLHAIGDIGIGRYLQSQLGG</sequence>
<dbReference type="Proteomes" id="UP000018291">
    <property type="component" value="Unassembled WGS sequence"/>
</dbReference>
<comment type="catalytic activity">
    <reaction evidence="8 9">
        <text>4 Fe(2+) + O2 + 4 H(+) = 4 Fe(3+) + 2 H2O</text>
        <dbReference type="Rhea" id="RHEA:11148"/>
        <dbReference type="ChEBI" id="CHEBI:15377"/>
        <dbReference type="ChEBI" id="CHEBI:15378"/>
        <dbReference type="ChEBI" id="CHEBI:15379"/>
        <dbReference type="ChEBI" id="CHEBI:29033"/>
        <dbReference type="ChEBI" id="CHEBI:29034"/>
        <dbReference type="EC" id="1.16.3.1"/>
    </reaction>
</comment>
<evidence type="ECO:0000256" key="9">
    <source>
        <dbReference type="PIRNR" id="PIRNR002560"/>
    </source>
</evidence>
<dbReference type="PANTHER" id="PTHR30295:SF0">
    <property type="entry name" value="BACTERIOFERRITIN"/>
    <property type="match status" value="1"/>
</dbReference>
<evidence type="ECO:0000256" key="8">
    <source>
        <dbReference type="ARBA" id="ARBA00047990"/>
    </source>
</evidence>
<dbReference type="Pfam" id="PF00210">
    <property type="entry name" value="Ferritin"/>
    <property type="match status" value="1"/>
</dbReference>
<comment type="caution">
    <text evidence="13">The sequence shown here is derived from an EMBL/GenBank/DDBJ whole genome shotgun (WGS) entry which is preliminary data.</text>
</comment>